<evidence type="ECO:0000256" key="2">
    <source>
        <dbReference type="PROSITE-ProRule" id="PRU00330"/>
    </source>
</evidence>
<dbReference type="EMBL" id="PRFA01000230">
    <property type="protein sequence ID" value="PWU84400.1"/>
    <property type="molecule type" value="Genomic_DNA"/>
</dbReference>
<evidence type="ECO:0000313" key="5">
    <source>
        <dbReference type="EMBL" id="PWU84400.1"/>
    </source>
</evidence>
<dbReference type="Gene3D" id="1.10.10.10">
    <property type="entry name" value="Winged helix-like DNA-binding domain superfamily/Winged helix DNA-binding domain"/>
    <property type="match status" value="1"/>
</dbReference>
<dbReference type="InterPro" id="IPR016158">
    <property type="entry name" value="Cullin_homology"/>
</dbReference>
<dbReference type="SMART" id="SM00182">
    <property type="entry name" value="CULLIN"/>
    <property type="match status" value="1"/>
</dbReference>
<dbReference type="VEuPathDB" id="TriTrypDB:TcCLB.511803.10"/>
<dbReference type="GO" id="GO:0006511">
    <property type="term" value="P:ubiquitin-dependent protein catabolic process"/>
    <property type="evidence" value="ECO:0007669"/>
    <property type="project" value="InterPro"/>
</dbReference>
<reference evidence="5 6" key="1">
    <citation type="journal article" date="2018" name="Microb. Genom.">
        <title>Expanding an expanded genome: long-read sequencing of Trypanosoma cruzi.</title>
        <authorList>
            <person name="Berna L."/>
            <person name="Rodriguez M."/>
            <person name="Chiribao M.L."/>
            <person name="Parodi-Talice A."/>
            <person name="Pita S."/>
            <person name="Rijo G."/>
            <person name="Alvarez-Valin F."/>
            <person name="Robello C."/>
        </authorList>
    </citation>
    <scope>NUCLEOTIDE SEQUENCE [LARGE SCALE GENOMIC DNA]</scope>
    <source>
        <strain evidence="5 6">Dm28c</strain>
    </source>
</reference>
<dbReference type="Gene3D" id="3.30.230.130">
    <property type="entry name" value="Cullin, Chain C, Domain 2"/>
    <property type="match status" value="1"/>
</dbReference>
<dbReference type="Proteomes" id="UP000246121">
    <property type="component" value="Unassembled WGS sequence"/>
</dbReference>
<accession>A0A2V2UK54</accession>
<dbReference type="InterPro" id="IPR036388">
    <property type="entry name" value="WH-like_DNA-bd_sf"/>
</dbReference>
<dbReference type="VEuPathDB" id="TriTrypDB:TcG_01811"/>
<dbReference type="InterPro" id="IPR019559">
    <property type="entry name" value="Cullin_neddylation_domain"/>
</dbReference>
<dbReference type="VEuPathDB" id="TriTrypDB:BCY84_15866"/>
<dbReference type="InterPro" id="IPR036390">
    <property type="entry name" value="WH_DNA-bd_sf"/>
</dbReference>
<dbReference type="VEuPathDB" id="TriTrypDB:C4B63_230g9"/>
<dbReference type="VEuPathDB" id="TriTrypDB:Tc_MARK_1404"/>
<evidence type="ECO:0000256" key="1">
    <source>
        <dbReference type="ARBA" id="ARBA00006019"/>
    </source>
</evidence>
<evidence type="ECO:0000256" key="3">
    <source>
        <dbReference type="RuleBase" id="RU003829"/>
    </source>
</evidence>
<name>A0A2V2UK54_TRYCR</name>
<dbReference type="GO" id="GO:0031625">
    <property type="term" value="F:ubiquitin protein ligase binding"/>
    <property type="evidence" value="ECO:0007669"/>
    <property type="project" value="InterPro"/>
</dbReference>
<feature type="domain" description="Cullin family profile" evidence="4">
    <location>
        <begin position="430"/>
        <end position="655"/>
    </location>
</feature>
<evidence type="ECO:0000259" key="4">
    <source>
        <dbReference type="PROSITE" id="PS50069"/>
    </source>
</evidence>
<dbReference type="InterPro" id="IPR036317">
    <property type="entry name" value="Cullin_homology_sf"/>
</dbReference>
<proteinExistence type="inferred from homology"/>
<dbReference type="PROSITE" id="PS50069">
    <property type="entry name" value="CULLIN_2"/>
    <property type="match status" value="1"/>
</dbReference>
<dbReference type="VEuPathDB" id="TriTrypDB:TcYC6_0012300"/>
<sequence>MGRVPASDDFRRDVVKAYSGPLFATTFDFGVLWNKVDSVCNKILGWTDSPEFRGQTVIQQVVRAYTIVYRLVSAPCLDCPKLVRGTSAQQDTIGGGSEGTQALVVYYLLRETIRKRLSSVVTHRLKMSLTAEPPTLLQVYLTEWRTFIIAVNHLKVVFSYLHSPWQKHELPSEQPLLPTEVVALVQWSDIIMSPEICEGLAEQIFNLISRDRLHRLDEGSTSLVRDISHSLAMLNDPRHTAYSSLIEESYLVHLQRFYKENINVLKAGGILSYIERSLIIFEDEMERVNRILNKCTMLPMLQRLSDVLIDSEIPYIKSYLPTWILNDRGYFLNKMYQLLSKNSTGLLVLKEIFEKCVFEKGVEDISRICEESIRANENVYKAVIEGIISVHTYFLRVSESFEGNEVLEKAMLSGLEKILTTLTYVKSYHILGEELARFAHTKLKSNASKEQCEGILREIVTVFQLLPSKSSFLESYPKFLSVRLLFEPYSEEQERFSIRTISQATECTSDFVYRCEVMLMDVTENSVSLRDMFDAKYGNSHNKSSEWLFQPSVLTSYSWPDASCDVNLPTPSILLPKMREFQLFYSQVRPKRHISFVSRCSRGVVRMNLPRDSRVPSIDLCVGQSQLLLAECFNNRTDWSIGSLLQTMEVTNNEIFLRSLNAFAGCGILEVYDEGGPVDLPLRSVMVGKYVRLGSNPDTRKRKLNLFPCDWEGGFQIATVSSNDFVSDPVDASHHMVDQLKAPAVQATLVRVFKASGTLSFYELMEKVKDESLQKFMPSVQQVKVALEFLISRGFVIRDNSNGGTFSYIC</sequence>
<dbReference type="VEuPathDB" id="TriTrypDB:TcCLB.510897.10"/>
<dbReference type="VEuPathDB" id="TriTrypDB:TcCL_NonESM04052"/>
<dbReference type="VEuPathDB" id="TriTrypDB:TCSYLVIO_002644"/>
<protein>
    <submittedName>
        <fullName evidence="5">Putative cullin 2</fullName>
    </submittedName>
</protein>
<dbReference type="Pfam" id="PF10557">
    <property type="entry name" value="Cullin_Nedd8"/>
    <property type="match status" value="1"/>
</dbReference>
<organism evidence="5 6">
    <name type="scientific">Trypanosoma cruzi</name>
    <dbReference type="NCBI Taxonomy" id="5693"/>
    <lineage>
        <taxon>Eukaryota</taxon>
        <taxon>Discoba</taxon>
        <taxon>Euglenozoa</taxon>
        <taxon>Kinetoplastea</taxon>
        <taxon>Metakinetoplastina</taxon>
        <taxon>Trypanosomatida</taxon>
        <taxon>Trypanosomatidae</taxon>
        <taxon>Trypanosoma</taxon>
        <taxon>Schizotrypanum</taxon>
    </lineage>
</organism>
<dbReference type="Gene3D" id="1.20.1310.10">
    <property type="entry name" value="Cullin Repeats"/>
    <property type="match status" value="4"/>
</dbReference>
<dbReference type="InterPro" id="IPR045093">
    <property type="entry name" value="Cullin"/>
</dbReference>
<evidence type="ECO:0000313" key="6">
    <source>
        <dbReference type="Proteomes" id="UP000246121"/>
    </source>
</evidence>
<dbReference type="InterPro" id="IPR016159">
    <property type="entry name" value="Cullin_repeat-like_dom_sf"/>
</dbReference>
<dbReference type="VEuPathDB" id="TriTrypDB:ECC02_009152"/>
<comment type="caution">
    <text evidence="5">The sequence shown here is derived from an EMBL/GenBank/DDBJ whole genome shotgun (WGS) entry which is preliminary data.</text>
</comment>
<comment type="similarity">
    <text evidence="1 2 3">Belongs to the cullin family.</text>
</comment>
<gene>
    <name evidence="5" type="ORF">C4B63_230g9</name>
</gene>
<dbReference type="Pfam" id="PF00888">
    <property type="entry name" value="Cullin"/>
    <property type="match status" value="1"/>
</dbReference>
<dbReference type="PANTHER" id="PTHR11932">
    <property type="entry name" value="CULLIN"/>
    <property type="match status" value="1"/>
</dbReference>
<dbReference type="SMART" id="SM00884">
    <property type="entry name" value="Cullin_Nedd8"/>
    <property type="match status" value="1"/>
</dbReference>
<dbReference type="InterPro" id="IPR001373">
    <property type="entry name" value="Cullin_N"/>
</dbReference>
<dbReference type="SUPFAM" id="SSF75632">
    <property type="entry name" value="Cullin homology domain"/>
    <property type="match status" value="1"/>
</dbReference>
<dbReference type="SUPFAM" id="SSF46785">
    <property type="entry name" value="Winged helix' DNA-binding domain"/>
    <property type="match status" value="1"/>
</dbReference>
<dbReference type="VEuPathDB" id="TriTrypDB:TcBrA4_0078050"/>
<dbReference type="VEuPathDB" id="TriTrypDB:TCDM_10119"/>
<dbReference type="VEuPathDB" id="TriTrypDB:C3747_100g192"/>
<dbReference type="SUPFAM" id="SSF74788">
    <property type="entry name" value="Cullin repeat-like"/>
    <property type="match status" value="1"/>
</dbReference>
<dbReference type="AlphaFoldDB" id="A0A2V2UK54"/>
<dbReference type="VEuPathDB" id="TriTrypDB:TCDM_10118"/>